<dbReference type="GO" id="GO:0005730">
    <property type="term" value="C:nucleolus"/>
    <property type="evidence" value="ECO:0000318"/>
    <property type="project" value="GO_Central"/>
</dbReference>
<gene>
    <name evidence="9" type="primary">LOC100840213</name>
    <name evidence="8" type="ORF">BRADI_2g14350v3</name>
</gene>
<dbReference type="GO" id="GO:0000470">
    <property type="term" value="P:maturation of LSU-rRNA"/>
    <property type="evidence" value="ECO:0000318"/>
    <property type="project" value="GO_Central"/>
</dbReference>
<protein>
    <recommendedName>
        <fullName evidence="4">Protein MAK16 homolog</fullName>
    </recommendedName>
</protein>
<dbReference type="STRING" id="15368.I1HFR9"/>
<dbReference type="PIRSF" id="PIRSF003352">
    <property type="entry name" value="MAK16"/>
    <property type="match status" value="1"/>
</dbReference>
<dbReference type="AlphaFoldDB" id="I1HFR9"/>
<dbReference type="EnsemblPlants" id="KQK04570">
    <property type="protein sequence ID" value="KQK04570"/>
    <property type="gene ID" value="BRADI_2g14350v3"/>
</dbReference>
<keyword evidence="5" id="KW-0175">Coiled coil</keyword>
<dbReference type="GO" id="GO:0030687">
    <property type="term" value="C:preribosome, large subunit precursor"/>
    <property type="evidence" value="ECO:0000318"/>
    <property type="project" value="GO_Central"/>
</dbReference>
<feature type="region of interest" description="Disordered" evidence="6">
    <location>
        <begin position="196"/>
        <end position="287"/>
    </location>
</feature>
<comment type="subcellular location">
    <subcellularLocation>
        <location evidence="1">Nucleus</location>
    </subcellularLocation>
</comment>
<dbReference type="Pfam" id="PF01778">
    <property type="entry name" value="Ribosomal_L28e"/>
    <property type="match status" value="1"/>
</dbReference>
<name>I1HFR9_BRADI</name>
<reference evidence="8 9" key="1">
    <citation type="journal article" date="2010" name="Nature">
        <title>Genome sequencing and analysis of the model grass Brachypodium distachyon.</title>
        <authorList>
            <consortium name="International Brachypodium Initiative"/>
        </authorList>
    </citation>
    <scope>NUCLEOTIDE SEQUENCE [LARGE SCALE GENOMIC DNA]</scope>
    <source>
        <strain evidence="8 9">Bd21</strain>
    </source>
</reference>
<feature type="domain" description="Ribosomal eL28/Mak16" evidence="7">
    <location>
        <begin position="5"/>
        <end position="117"/>
    </location>
</feature>
<reference evidence="8" key="2">
    <citation type="submission" date="2017-06" db="EMBL/GenBank/DDBJ databases">
        <title>WGS assembly of Brachypodium distachyon.</title>
        <authorList>
            <consortium name="The International Brachypodium Initiative"/>
            <person name="Lucas S."/>
            <person name="Harmon-Smith M."/>
            <person name="Lail K."/>
            <person name="Tice H."/>
            <person name="Grimwood J."/>
            <person name="Bruce D."/>
            <person name="Barry K."/>
            <person name="Shu S."/>
            <person name="Lindquist E."/>
            <person name="Wang M."/>
            <person name="Pitluck S."/>
            <person name="Vogel J.P."/>
            <person name="Garvin D.F."/>
            <person name="Mockler T.C."/>
            <person name="Schmutz J."/>
            <person name="Rokhsar D."/>
            <person name="Bevan M.W."/>
        </authorList>
    </citation>
    <scope>NUCLEOTIDE SEQUENCE</scope>
    <source>
        <strain evidence="8">Bd21</strain>
    </source>
</reference>
<dbReference type="RefSeq" id="XP_003567783.1">
    <property type="nucleotide sequence ID" value="XM_003567735.4"/>
</dbReference>
<dbReference type="PANTHER" id="PTHR23405:SF4">
    <property type="entry name" value="PROTEIN MAK16 HOMOLOG"/>
    <property type="match status" value="1"/>
</dbReference>
<feature type="coiled-coil region" evidence="5">
    <location>
        <begin position="137"/>
        <end position="167"/>
    </location>
</feature>
<keyword evidence="10" id="KW-1185">Reference proteome</keyword>
<dbReference type="Pfam" id="PF04874">
    <property type="entry name" value="Mak16"/>
    <property type="match status" value="1"/>
</dbReference>
<dbReference type="FunCoup" id="I1HFR9">
    <property type="interactions" value="2455"/>
</dbReference>
<organism evidence="9">
    <name type="scientific">Brachypodium distachyon</name>
    <name type="common">Purple false brome</name>
    <name type="synonym">Trachynia distachya</name>
    <dbReference type="NCBI Taxonomy" id="15368"/>
    <lineage>
        <taxon>Eukaryota</taxon>
        <taxon>Viridiplantae</taxon>
        <taxon>Streptophyta</taxon>
        <taxon>Embryophyta</taxon>
        <taxon>Tracheophyta</taxon>
        <taxon>Spermatophyta</taxon>
        <taxon>Magnoliopsida</taxon>
        <taxon>Liliopsida</taxon>
        <taxon>Poales</taxon>
        <taxon>Poaceae</taxon>
        <taxon>BOP clade</taxon>
        <taxon>Pooideae</taxon>
        <taxon>Stipodae</taxon>
        <taxon>Brachypodieae</taxon>
        <taxon>Brachypodium</taxon>
    </lineage>
</organism>
<evidence type="ECO:0000256" key="5">
    <source>
        <dbReference type="SAM" id="Coils"/>
    </source>
</evidence>
<dbReference type="GO" id="GO:0000460">
    <property type="term" value="P:maturation of 5.8S rRNA"/>
    <property type="evidence" value="ECO:0000318"/>
    <property type="project" value="GO_Central"/>
</dbReference>
<accession>I1HFR9</accession>
<evidence type="ECO:0000259" key="7">
    <source>
        <dbReference type="Pfam" id="PF01778"/>
    </source>
</evidence>
<dbReference type="HOGENOM" id="CLU_050888_1_0_1"/>
<dbReference type="EMBL" id="CM000881">
    <property type="protein sequence ID" value="KQK04570.1"/>
    <property type="molecule type" value="Genomic_DNA"/>
</dbReference>
<dbReference type="Proteomes" id="UP000008810">
    <property type="component" value="Chromosome 2"/>
</dbReference>
<dbReference type="OMA" id="DKGQNFC"/>
<evidence type="ECO:0000313" key="9">
    <source>
        <dbReference type="EnsemblPlants" id="KQK04570"/>
    </source>
</evidence>
<evidence type="ECO:0000256" key="4">
    <source>
        <dbReference type="PIRNR" id="PIRNR003352"/>
    </source>
</evidence>
<dbReference type="OrthoDB" id="10251342at2759"/>
<dbReference type="GeneID" id="100840213"/>
<evidence type="ECO:0000256" key="6">
    <source>
        <dbReference type="SAM" id="MobiDB-lite"/>
    </source>
</evidence>
<dbReference type="InterPro" id="IPR006958">
    <property type="entry name" value="Mak16"/>
</dbReference>
<dbReference type="Gramene" id="KQK04570">
    <property type="protein sequence ID" value="KQK04570"/>
    <property type="gene ID" value="BRADI_2g14350v3"/>
</dbReference>
<dbReference type="ExpressionAtlas" id="I1HFR9">
    <property type="expression patterns" value="baseline and differential"/>
</dbReference>
<dbReference type="FunFam" id="3.30.390.110:FF:000001">
    <property type="entry name" value="Protein MAK16 homolog"/>
    <property type="match status" value="1"/>
</dbReference>
<proteinExistence type="inferred from homology"/>
<keyword evidence="3 4" id="KW-0539">Nucleus</keyword>
<dbReference type="Gene3D" id="3.30.390.110">
    <property type="match status" value="1"/>
</dbReference>
<evidence type="ECO:0000256" key="2">
    <source>
        <dbReference type="ARBA" id="ARBA00005514"/>
    </source>
</evidence>
<feature type="compositionally biased region" description="Acidic residues" evidence="6">
    <location>
        <begin position="196"/>
        <end position="244"/>
    </location>
</feature>
<evidence type="ECO:0000313" key="8">
    <source>
        <dbReference type="EMBL" id="KQK04570.1"/>
    </source>
</evidence>
<dbReference type="PANTHER" id="PTHR23405">
    <property type="entry name" value="MAINTENANCE OF KILLER 16 MAK16 PROTEIN-RELATED"/>
    <property type="match status" value="1"/>
</dbReference>
<evidence type="ECO:0000256" key="1">
    <source>
        <dbReference type="ARBA" id="ARBA00004123"/>
    </source>
</evidence>
<reference evidence="9" key="3">
    <citation type="submission" date="2018-08" db="UniProtKB">
        <authorList>
            <consortium name="EnsemblPlants"/>
        </authorList>
    </citation>
    <scope>IDENTIFICATION</scope>
    <source>
        <strain evidence="9">cv. Bd21</strain>
    </source>
</reference>
<sequence>MSDDVIWHCIRHNHCSFMAKIETGIFCRNPYNATGICNRSSCPLANSRYATIRDHDGIFYLYMKTAERAHLPNKLWERVKLPRNYEKAMEVINKHLEFWPKLLVHKIKQRLTKMTQYRIRMRKLQLKVREKIMTVPRKKTQRDLRRLEKAETAAQLEKNIESELKERLRKGVYGDIYNYPFKEFDNILDIENIDLAPEEEEEEEGEIEYVEGDEIEMGDMEDMEDMEDFEGLGEDGDEDGDGLDEPVTKKPKGSSSNSRSKIGRKSTKVITEVEQDEDRNSRQRTRM</sequence>
<dbReference type="KEGG" id="bdi:100840213"/>
<dbReference type="eggNOG" id="KOG3064">
    <property type="taxonomic scope" value="Eukaryota"/>
</dbReference>
<dbReference type="InterPro" id="IPR029004">
    <property type="entry name" value="Ribosomal_eL28/Mak16"/>
</dbReference>
<comment type="similarity">
    <text evidence="2 4">Belongs to the MAK16 family.</text>
</comment>
<evidence type="ECO:0000313" key="10">
    <source>
        <dbReference type="Proteomes" id="UP000008810"/>
    </source>
</evidence>
<evidence type="ECO:0000256" key="3">
    <source>
        <dbReference type="ARBA" id="ARBA00023242"/>
    </source>
</evidence>